<organism evidence="1 2">
    <name type="scientific">Massilia cellulosiltytica</name>
    <dbReference type="NCBI Taxonomy" id="2683234"/>
    <lineage>
        <taxon>Bacteria</taxon>
        <taxon>Pseudomonadati</taxon>
        <taxon>Pseudomonadota</taxon>
        <taxon>Betaproteobacteria</taxon>
        <taxon>Burkholderiales</taxon>
        <taxon>Oxalobacteraceae</taxon>
        <taxon>Telluria group</taxon>
        <taxon>Massilia</taxon>
    </lineage>
</organism>
<protein>
    <recommendedName>
        <fullName evidence="3">Uracil-DNA glycosylase-like domain-containing protein</fullName>
    </recommendedName>
</protein>
<gene>
    <name evidence="1" type="ORF">GPY61_30040</name>
</gene>
<sequence length="223" mass="25325">MIDCNTFIIEAPNMDLQYGSPDRPIWLIGDSNPACANDLAHPLDPRHPSRHSIWTPVLHVIQERVFPRRLRAYGYDPDADALYIRNAVTDPLHRRDPKHVALQVDSLRDLYHQQQPILVLSFGAFAFSVCRHAFESDNTDSAGVIAAVPKLKVDRLADEFARRHLDRAIRLLPLLHQSAARSFQHVDRAYRAVGARTYFEFTGNSIAARLLEHESAPIWSAHP</sequence>
<proteinExistence type="predicted"/>
<name>A0A7X3G5U7_9BURK</name>
<accession>A0A7X3G5U7</accession>
<evidence type="ECO:0008006" key="3">
    <source>
        <dbReference type="Google" id="ProtNLM"/>
    </source>
</evidence>
<dbReference type="EMBL" id="WSES01000012">
    <property type="protein sequence ID" value="MVW64179.1"/>
    <property type="molecule type" value="Genomic_DNA"/>
</dbReference>
<comment type="caution">
    <text evidence="1">The sequence shown here is derived from an EMBL/GenBank/DDBJ whole genome shotgun (WGS) entry which is preliminary data.</text>
</comment>
<dbReference type="Proteomes" id="UP000443353">
    <property type="component" value="Unassembled WGS sequence"/>
</dbReference>
<dbReference type="AlphaFoldDB" id="A0A7X3G5U7"/>
<evidence type="ECO:0000313" key="2">
    <source>
        <dbReference type="Proteomes" id="UP000443353"/>
    </source>
</evidence>
<reference evidence="1 2" key="1">
    <citation type="submission" date="2019-12" db="EMBL/GenBank/DDBJ databases">
        <authorList>
            <person name="Li C."/>
            <person name="Zhao J."/>
        </authorList>
    </citation>
    <scope>NUCLEOTIDE SEQUENCE [LARGE SCALE GENOMIC DNA]</scope>
    <source>
        <strain evidence="1 2">NEAU-DD11</strain>
    </source>
</reference>
<evidence type="ECO:0000313" key="1">
    <source>
        <dbReference type="EMBL" id="MVW64179.1"/>
    </source>
</evidence>
<dbReference type="RefSeq" id="WP_160410698.1">
    <property type="nucleotide sequence ID" value="NZ_WSES01000012.1"/>
</dbReference>
<keyword evidence="2" id="KW-1185">Reference proteome</keyword>